<proteinExistence type="inferred from homology"/>
<dbReference type="Gene3D" id="3.40.50.970">
    <property type="match status" value="2"/>
</dbReference>
<evidence type="ECO:0000256" key="3">
    <source>
        <dbReference type="ARBA" id="ARBA00010429"/>
    </source>
</evidence>
<comment type="caution">
    <text evidence="10">The sequence shown here is derived from an EMBL/GenBank/DDBJ whole genome shotgun (WGS) entry which is preliminary data.</text>
</comment>
<dbReference type="EMBL" id="BAABUK010000003">
    <property type="protein sequence ID" value="GAA5808691.1"/>
    <property type="molecule type" value="Genomic_DNA"/>
</dbReference>
<dbReference type="InterPro" id="IPR002880">
    <property type="entry name" value="Pyrv_Fd/Flavodoxin_OxRdtase_N"/>
</dbReference>
<keyword evidence="6" id="KW-0560">Oxidoreductase</keyword>
<dbReference type="InterPro" id="IPR005117">
    <property type="entry name" value="NiRdtase/SiRdtase_haem-b_fer"/>
</dbReference>
<feature type="domain" description="Flavodoxin-like" evidence="9">
    <location>
        <begin position="901"/>
        <end position="1053"/>
    </location>
</feature>
<dbReference type="SUPFAM" id="SSF56014">
    <property type="entry name" value="Nitrite and sulphite reductase 4Fe-4S domain-like"/>
    <property type="match status" value="1"/>
</dbReference>
<dbReference type="PROSITE" id="PS50902">
    <property type="entry name" value="FLAVODOXIN_LIKE"/>
    <property type="match status" value="1"/>
</dbReference>
<dbReference type="InterPro" id="IPR036136">
    <property type="entry name" value="Nit/Sulf_reduc_fer-like_dom_sf"/>
</dbReference>
<dbReference type="Pfam" id="PF01077">
    <property type="entry name" value="NIR_SIR"/>
    <property type="match status" value="1"/>
</dbReference>
<dbReference type="InterPro" id="IPR029039">
    <property type="entry name" value="Flavoprotein-like_sf"/>
</dbReference>
<evidence type="ECO:0000256" key="8">
    <source>
        <dbReference type="ARBA" id="ARBA00023014"/>
    </source>
</evidence>
<dbReference type="InterPro" id="IPR045854">
    <property type="entry name" value="NO2/SO3_Rdtase_4Fe4S_sf"/>
</dbReference>
<evidence type="ECO:0000256" key="1">
    <source>
        <dbReference type="ARBA" id="ARBA00001929"/>
    </source>
</evidence>
<dbReference type="Gene3D" id="3.40.50.920">
    <property type="match status" value="1"/>
</dbReference>
<dbReference type="Proteomes" id="UP001473302">
    <property type="component" value="Unassembled WGS sequence"/>
</dbReference>
<dbReference type="InterPro" id="IPR008254">
    <property type="entry name" value="Flavodoxin/NO_synth"/>
</dbReference>
<protein>
    <recommendedName>
        <fullName evidence="9">Flavodoxin-like domain-containing protein</fullName>
    </recommendedName>
</protein>
<dbReference type="Pfam" id="PF01855">
    <property type="entry name" value="POR_N"/>
    <property type="match status" value="1"/>
</dbReference>
<evidence type="ECO:0000256" key="7">
    <source>
        <dbReference type="ARBA" id="ARBA00023004"/>
    </source>
</evidence>
<dbReference type="SUPFAM" id="SSF52218">
    <property type="entry name" value="Flavoproteins"/>
    <property type="match status" value="1"/>
</dbReference>
<evidence type="ECO:0000256" key="4">
    <source>
        <dbReference type="ARBA" id="ARBA00022485"/>
    </source>
</evidence>
<comment type="cofactor">
    <cofactor evidence="1">
        <name>siroheme</name>
        <dbReference type="ChEBI" id="CHEBI:60052"/>
    </cofactor>
</comment>
<dbReference type="SUPFAM" id="SSF55124">
    <property type="entry name" value="Nitrite/Sulfite reductase N-terminal domain-like"/>
    <property type="match status" value="2"/>
</dbReference>
<dbReference type="SUPFAM" id="SSF52922">
    <property type="entry name" value="TK C-terminal domain-like"/>
    <property type="match status" value="1"/>
</dbReference>
<dbReference type="Gene3D" id="3.30.413.10">
    <property type="entry name" value="Sulfite Reductase Hemoprotein, domain 1"/>
    <property type="match status" value="1"/>
</dbReference>
<dbReference type="PRINTS" id="PR00369">
    <property type="entry name" value="FLAVODOXIN"/>
</dbReference>
<dbReference type="InterPro" id="IPR009014">
    <property type="entry name" value="Transketo_C/PFOR_II"/>
</dbReference>
<name>A0ABP9YPA2_9FUNG</name>
<evidence type="ECO:0000313" key="11">
    <source>
        <dbReference type="Proteomes" id="UP001473302"/>
    </source>
</evidence>
<dbReference type="PANTHER" id="PTHR11493:SF47">
    <property type="entry name" value="SULFITE REDUCTASE [NADPH] SUBUNIT BETA"/>
    <property type="match status" value="1"/>
</dbReference>
<dbReference type="InterPro" id="IPR045169">
    <property type="entry name" value="NO2/SO3_Rdtase_4Fe4S_prot"/>
</dbReference>
<dbReference type="SUPFAM" id="SSF52518">
    <property type="entry name" value="Thiamin diphosphate-binding fold (THDP-binding)"/>
    <property type="match status" value="2"/>
</dbReference>
<dbReference type="Pfam" id="PF03460">
    <property type="entry name" value="NIR_SIR_ferr"/>
    <property type="match status" value="2"/>
</dbReference>
<dbReference type="InterPro" id="IPR006067">
    <property type="entry name" value="NO2/SO3_Rdtase_4Fe4S_dom"/>
</dbReference>
<evidence type="ECO:0000256" key="2">
    <source>
        <dbReference type="ARBA" id="ARBA00001966"/>
    </source>
</evidence>
<sequence>MLTLLNGRDASSILAQSTSERVYTYSSTPTSYSTRSNIWNRPVEIINLGPLQDPLSHAVHAIAEGHVTTVTMSSSSLLSSIPYLYKLASDMSSVVIHVSAGNCTSFADFTQVMSVRESGVALMSASSVQEVYDLSLIAHVVSLLTSTPFLNFFDSTRISDEFSSIQLLETEHFLEFFPQSLVERFKSRSVPETCKQSAYLKSKGPEKRSMEDEEKVTESSVYDTTKDIMRTFSNATDRLYRPLEYTGHPEAECVIVSMGAGATVVEKTLNSIQKAHPENKFGALRIRLYRPLSVKDLLDALPSTVQNIAVLEPVDDSNSCWNPLFLDIAAAYQAIGNDDAEIISGQYGVKEYSDLSPDMVLAVFQGLVAGSLNQHFEVASLDCSNSHIEVAMPPNTDQLIFVGSASLAMSFAQCPGMNVQLYTNHETCETHVRLTESEGTFLPSLIQSADALIIHHLPFSSEENRATIKSIEILSPGGYLVIGTPFDLESSLSARIKNTIYKKQIKIVAINNIDIIFKQSRSLSDIVNNKESTLISIPSNWTGDVDDSSVTIENIALPKKPETSSIPIETPYLQALNQVFGSRLYIYNAYCHDSVWSPNKSHNNSATPEFGYGRLINRIQERSRFVHSVIDIIQNASSISDEIRILSQWLLLVNSATCSFKSINEAADLVKCILPSFPSLMPKEELLYETSNWLVGSDTWGLDMGLSGLHHIITSGENVNILIVDTTPYSSQTERDRRKKDIGLYAMSYGSVYVASVALYSSYAGVLQALTEADAYKGTSVVLAYLPQTSDLPDHIETLKETKINVDNGSWPLYRWNPVLETEGEEMFTLDSPRAKKYLEAFLARENYLTQSVSSRPDISKSLVSSLENDIKNRHEELKSKARIDYARLISGTSSSQGLSLTVLFGSDNGNGESVAKKIATRAKLKGAQVKMMAMDDYGDITELANESNLVVICSTTGQGEMPFNAREFWKSLNKLIVGDIHLSEVNVAVFGLGDSHYWPRKEDVAFYNRPGKLLDAKFEVLGASRLVSLGLGDDQDDDGFQTGLSTWLPALWKALNIKDIGTEEEEPIYTDDQMKIDSNYLRGDIAKELVSYSTGAISEITQKLIKFHGAYAQDDCDLREEHKKQGLKKACSFMIRVRTPGGVVTSKQWIAMDDVSNKFGNKTLKLTTRQSFQLHGVLKKNVRSSIRSINKSLLSTLGTGGDVCRNIMSTPMTEIPEIHGQVQTLVKELVDVLSPKTSAYHEIWLNNSMVAGKAIQDFESLYGSNYLPQKFNVAVAVPPNNDVNVYAHDLGYVAIVDINTKMIIGYNVLIGGGPGVTCGDKKTYPRTATLIGYIPANAVVEITKAVVLTQRDRGDRINRKNAQFKCTVDKFGVDFIKAEIEEKSGVKFETARQFSFDDNIDRYGWTKGLGDTWNFCMFIENGLVKDCPEFLCKSGLRELARFHKGEFRLTPDQNLIICNIPEFDLEKTKAHLAKFKLDNLKL</sequence>
<dbReference type="InterPro" id="IPR029061">
    <property type="entry name" value="THDP-binding"/>
</dbReference>
<evidence type="ECO:0000259" key="9">
    <source>
        <dbReference type="PROSITE" id="PS50902"/>
    </source>
</evidence>
<accession>A0ABP9YPA2</accession>
<organism evidence="10 11">
    <name type="scientific">Mucor flavus</name>
    <dbReference type="NCBI Taxonomy" id="439312"/>
    <lineage>
        <taxon>Eukaryota</taxon>
        <taxon>Fungi</taxon>
        <taxon>Fungi incertae sedis</taxon>
        <taxon>Mucoromycota</taxon>
        <taxon>Mucoromycotina</taxon>
        <taxon>Mucoromycetes</taxon>
        <taxon>Mucorales</taxon>
        <taxon>Mucorineae</taxon>
        <taxon>Mucoraceae</taxon>
        <taxon>Mucor</taxon>
    </lineage>
</organism>
<evidence type="ECO:0000313" key="10">
    <source>
        <dbReference type="EMBL" id="GAA5808691.1"/>
    </source>
</evidence>
<dbReference type="Gene3D" id="3.40.50.360">
    <property type="match status" value="1"/>
</dbReference>
<gene>
    <name evidence="10" type="ORF">MFLAVUS_002085</name>
</gene>
<dbReference type="NCBIfam" id="NF010029">
    <property type="entry name" value="PRK13504.1"/>
    <property type="match status" value="1"/>
</dbReference>
<comment type="similarity">
    <text evidence="3">Belongs to the nitrite and sulfite reductase 4Fe-4S domain family.</text>
</comment>
<dbReference type="Pfam" id="PF00258">
    <property type="entry name" value="Flavodoxin_1"/>
    <property type="match status" value="1"/>
</dbReference>
<evidence type="ECO:0000256" key="6">
    <source>
        <dbReference type="ARBA" id="ARBA00023002"/>
    </source>
</evidence>
<dbReference type="InterPro" id="IPR001094">
    <property type="entry name" value="Flavdoxin-like"/>
</dbReference>
<dbReference type="InterPro" id="IPR002869">
    <property type="entry name" value="Pyrv_flavodox_OxRed_cen"/>
</dbReference>
<dbReference type="SUPFAM" id="SSF53323">
    <property type="entry name" value="Pyruvate-ferredoxin oxidoreductase, PFOR, domain III"/>
    <property type="match status" value="1"/>
</dbReference>
<keyword evidence="4" id="KW-0004">4Fe-4S</keyword>
<keyword evidence="8" id="KW-0411">Iron-sulfur</keyword>
<reference evidence="10 11" key="1">
    <citation type="submission" date="2024-04" db="EMBL/GenBank/DDBJ databases">
        <title>genome sequences of Mucor flavus KT1a and Helicostylum pulchrum KT1b strains isolated from the surface of a dry-aged beef.</title>
        <authorList>
            <person name="Toyotome T."/>
            <person name="Hosono M."/>
            <person name="Torimaru M."/>
            <person name="Fukuda K."/>
            <person name="Mikami N."/>
        </authorList>
    </citation>
    <scope>NUCLEOTIDE SEQUENCE [LARGE SCALE GENOMIC DNA]</scope>
    <source>
        <strain evidence="10 11">KT1a</strain>
    </source>
</reference>
<keyword evidence="5" id="KW-0479">Metal-binding</keyword>
<comment type="cofactor">
    <cofactor evidence="2">
        <name>[4Fe-4S] cluster</name>
        <dbReference type="ChEBI" id="CHEBI:49883"/>
    </cofactor>
</comment>
<keyword evidence="7" id="KW-0408">Iron</keyword>
<keyword evidence="11" id="KW-1185">Reference proteome</keyword>
<dbReference type="PANTHER" id="PTHR11493">
    <property type="entry name" value="SULFITE REDUCTASE [NADPH] SUBUNIT BETA-RELATED"/>
    <property type="match status" value="1"/>
</dbReference>
<evidence type="ECO:0000256" key="5">
    <source>
        <dbReference type="ARBA" id="ARBA00022723"/>
    </source>
</evidence>